<evidence type="ECO:0000313" key="2">
    <source>
        <dbReference type="Proteomes" id="UP001440984"/>
    </source>
</evidence>
<accession>A0ABV0L9F4</accession>
<keyword evidence="2" id="KW-1185">Reference proteome</keyword>
<gene>
    <name evidence="1" type="ORF">ABJI51_03135</name>
</gene>
<name>A0ABV0L9F4_9PSEU</name>
<protein>
    <submittedName>
        <fullName evidence="1">Uncharacterized protein</fullName>
    </submittedName>
</protein>
<dbReference type="Proteomes" id="UP001440984">
    <property type="component" value="Unassembled WGS sequence"/>
</dbReference>
<proteinExistence type="predicted"/>
<evidence type="ECO:0000313" key="1">
    <source>
        <dbReference type="EMBL" id="MEQ0558053.1"/>
    </source>
</evidence>
<sequence>MNSVESFANTGAALQPLEMVTQAAPVSCFWAAFNGAGAAFIANWAVEKAVDYYKAHHQGGHQDGGEVPSFAGDASGLSGDALLALRAL</sequence>
<dbReference type="RefSeq" id="WP_348947380.1">
    <property type="nucleotide sequence ID" value="NZ_JBDZYD010000001.1"/>
</dbReference>
<comment type="caution">
    <text evidence="1">The sequence shown here is derived from an EMBL/GenBank/DDBJ whole genome shotgun (WGS) entry which is preliminary data.</text>
</comment>
<dbReference type="EMBL" id="JBDZYD010000001">
    <property type="protein sequence ID" value="MEQ0558053.1"/>
    <property type="molecule type" value="Genomic_DNA"/>
</dbReference>
<reference evidence="1 2" key="1">
    <citation type="submission" date="2024-05" db="EMBL/GenBank/DDBJ databases">
        <authorList>
            <person name="Zhao H."/>
            <person name="Xu Y."/>
            <person name="Lin S."/>
            <person name="Spain J.C."/>
            <person name="Zhou N.-Y."/>
        </authorList>
    </citation>
    <scope>NUCLEOTIDE SEQUENCE [LARGE SCALE GENOMIC DNA]</scope>
    <source>
        <strain evidence="1 2">NEAU-NG30</strain>
    </source>
</reference>
<organism evidence="1 2">
    <name type="scientific">Amycolatopsis melonis</name>
    <dbReference type="NCBI Taxonomy" id="3156488"/>
    <lineage>
        <taxon>Bacteria</taxon>
        <taxon>Bacillati</taxon>
        <taxon>Actinomycetota</taxon>
        <taxon>Actinomycetes</taxon>
        <taxon>Pseudonocardiales</taxon>
        <taxon>Pseudonocardiaceae</taxon>
        <taxon>Amycolatopsis</taxon>
    </lineage>
</organism>